<dbReference type="InParanoid" id="D6WS81"/>
<dbReference type="EMBL" id="KQ971354">
    <property type="protein sequence ID" value="EFA07098.1"/>
    <property type="molecule type" value="Genomic_DNA"/>
</dbReference>
<organism evidence="1 2">
    <name type="scientific">Tribolium castaneum</name>
    <name type="common">Red flour beetle</name>
    <dbReference type="NCBI Taxonomy" id="7070"/>
    <lineage>
        <taxon>Eukaryota</taxon>
        <taxon>Metazoa</taxon>
        <taxon>Ecdysozoa</taxon>
        <taxon>Arthropoda</taxon>
        <taxon>Hexapoda</taxon>
        <taxon>Insecta</taxon>
        <taxon>Pterygota</taxon>
        <taxon>Neoptera</taxon>
        <taxon>Endopterygota</taxon>
        <taxon>Coleoptera</taxon>
        <taxon>Polyphaga</taxon>
        <taxon>Cucujiformia</taxon>
        <taxon>Tenebrionidae</taxon>
        <taxon>Tenebrionidae incertae sedis</taxon>
        <taxon>Tribolium</taxon>
    </lineage>
</organism>
<sequence length="212" mass="24311">MFSLESYGAKTSFHTPTSQGGKILISFDRTQVMITTSIILVPCILVTLRPEDKFNTKELVDPAVSAEIPDKENEPCIDLSVHLPNQQEILFEEDEHIQRIKELSAKPSKLIAWFELNRTSPEARIYKYPDISEPYTWQAKTSTWTERKQKKTIGPIAEVFSQQLSEKCKYGYFYGAIAIANRLTETIYGVGRLRMNNYVSEKACFPVKNMNF</sequence>
<dbReference type="Proteomes" id="UP000007266">
    <property type="component" value="Linkage group 7"/>
</dbReference>
<name>D6WS81_TRICA</name>
<protein>
    <submittedName>
        <fullName evidence="1">Uncharacterized protein</fullName>
    </submittedName>
</protein>
<dbReference type="PhylomeDB" id="D6WS81"/>
<dbReference type="HOGENOM" id="CLU_1301143_0_0_1"/>
<evidence type="ECO:0000313" key="2">
    <source>
        <dbReference type="Proteomes" id="UP000007266"/>
    </source>
</evidence>
<reference evidence="1 2" key="2">
    <citation type="journal article" date="2010" name="Nucleic Acids Res.">
        <title>BeetleBase in 2010: revisions to provide comprehensive genomic information for Tribolium castaneum.</title>
        <authorList>
            <person name="Kim H.S."/>
            <person name="Murphy T."/>
            <person name="Xia J."/>
            <person name="Caragea D."/>
            <person name="Park Y."/>
            <person name="Beeman R.W."/>
            <person name="Lorenzen M.D."/>
            <person name="Butcher S."/>
            <person name="Manak J.R."/>
            <person name="Brown S.J."/>
        </authorList>
    </citation>
    <scope>GENOME REANNOTATION</scope>
    <source>
        <strain evidence="1 2">Georgia GA2</strain>
    </source>
</reference>
<accession>D6WS81</accession>
<gene>
    <name evidence="1" type="primary">GLEAN_10088</name>
    <name evidence="1" type="ORF">TcasGA2_TC010088</name>
</gene>
<dbReference type="AlphaFoldDB" id="D6WS81"/>
<keyword evidence="2" id="KW-1185">Reference proteome</keyword>
<reference evidence="1 2" key="1">
    <citation type="journal article" date="2008" name="Nature">
        <title>The genome of the model beetle and pest Tribolium castaneum.</title>
        <authorList>
            <consortium name="Tribolium Genome Sequencing Consortium"/>
            <person name="Richards S."/>
            <person name="Gibbs R.A."/>
            <person name="Weinstock G.M."/>
            <person name="Brown S.J."/>
            <person name="Denell R."/>
            <person name="Beeman R.W."/>
            <person name="Gibbs R."/>
            <person name="Beeman R.W."/>
            <person name="Brown S.J."/>
            <person name="Bucher G."/>
            <person name="Friedrich M."/>
            <person name="Grimmelikhuijzen C.J."/>
            <person name="Klingler M."/>
            <person name="Lorenzen M."/>
            <person name="Richards S."/>
            <person name="Roth S."/>
            <person name="Schroder R."/>
            <person name="Tautz D."/>
            <person name="Zdobnov E.M."/>
            <person name="Muzny D."/>
            <person name="Gibbs R.A."/>
            <person name="Weinstock G.M."/>
            <person name="Attaway T."/>
            <person name="Bell S."/>
            <person name="Buhay C.J."/>
            <person name="Chandrabose M.N."/>
            <person name="Chavez D."/>
            <person name="Clerk-Blankenburg K.P."/>
            <person name="Cree A."/>
            <person name="Dao M."/>
            <person name="Davis C."/>
            <person name="Chacko J."/>
            <person name="Dinh H."/>
            <person name="Dugan-Rocha S."/>
            <person name="Fowler G."/>
            <person name="Garner T.T."/>
            <person name="Garnes J."/>
            <person name="Gnirke A."/>
            <person name="Hawes A."/>
            <person name="Hernandez J."/>
            <person name="Hines S."/>
            <person name="Holder M."/>
            <person name="Hume J."/>
            <person name="Jhangiani S.N."/>
            <person name="Joshi V."/>
            <person name="Khan Z.M."/>
            <person name="Jackson L."/>
            <person name="Kovar C."/>
            <person name="Kowis A."/>
            <person name="Lee S."/>
            <person name="Lewis L.R."/>
            <person name="Margolis J."/>
            <person name="Morgan M."/>
            <person name="Nazareth L.V."/>
            <person name="Nguyen N."/>
            <person name="Okwuonu G."/>
            <person name="Parker D."/>
            <person name="Richards S."/>
            <person name="Ruiz S.J."/>
            <person name="Santibanez J."/>
            <person name="Savard J."/>
            <person name="Scherer S.E."/>
            <person name="Schneider B."/>
            <person name="Sodergren E."/>
            <person name="Tautz D."/>
            <person name="Vattahil S."/>
            <person name="Villasana D."/>
            <person name="White C.S."/>
            <person name="Wright R."/>
            <person name="Park Y."/>
            <person name="Beeman R.W."/>
            <person name="Lord J."/>
            <person name="Oppert B."/>
            <person name="Lorenzen M."/>
            <person name="Brown S."/>
            <person name="Wang L."/>
            <person name="Savard J."/>
            <person name="Tautz D."/>
            <person name="Richards S."/>
            <person name="Weinstock G."/>
            <person name="Gibbs R.A."/>
            <person name="Liu Y."/>
            <person name="Worley K."/>
            <person name="Weinstock G."/>
            <person name="Elsik C.G."/>
            <person name="Reese J.T."/>
            <person name="Elhaik E."/>
            <person name="Landan G."/>
            <person name="Graur D."/>
            <person name="Arensburger P."/>
            <person name="Atkinson P."/>
            <person name="Beeman R.W."/>
            <person name="Beidler J."/>
            <person name="Brown S.J."/>
            <person name="Demuth J.P."/>
            <person name="Drury D.W."/>
            <person name="Du Y.Z."/>
            <person name="Fujiwara H."/>
            <person name="Lorenzen M."/>
            <person name="Maselli V."/>
            <person name="Osanai M."/>
            <person name="Park Y."/>
            <person name="Robertson H.M."/>
            <person name="Tu Z."/>
            <person name="Wang J.J."/>
            <person name="Wang S."/>
            <person name="Richards S."/>
            <person name="Song H."/>
            <person name="Zhang L."/>
            <person name="Sodergren E."/>
            <person name="Werner D."/>
            <person name="Stanke M."/>
            <person name="Morgenstern B."/>
            <person name="Solovyev V."/>
            <person name="Kosarev P."/>
            <person name="Brown G."/>
            <person name="Chen H.C."/>
            <person name="Ermolaeva O."/>
            <person name="Hlavina W."/>
            <person name="Kapustin Y."/>
            <person name="Kiryutin B."/>
            <person name="Kitts P."/>
            <person name="Maglott D."/>
            <person name="Pruitt K."/>
            <person name="Sapojnikov V."/>
            <person name="Souvorov A."/>
            <person name="Mackey A.J."/>
            <person name="Waterhouse R.M."/>
            <person name="Wyder S."/>
            <person name="Zdobnov E.M."/>
            <person name="Zdobnov E.M."/>
            <person name="Wyder S."/>
            <person name="Kriventseva E.V."/>
            <person name="Kadowaki T."/>
            <person name="Bork P."/>
            <person name="Aranda M."/>
            <person name="Bao R."/>
            <person name="Beermann A."/>
            <person name="Berns N."/>
            <person name="Bolognesi R."/>
            <person name="Bonneton F."/>
            <person name="Bopp D."/>
            <person name="Brown S.J."/>
            <person name="Bucher G."/>
            <person name="Butts T."/>
            <person name="Chaumot A."/>
            <person name="Denell R.E."/>
            <person name="Ferrier D.E."/>
            <person name="Friedrich M."/>
            <person name="Gordon C.M."/>
            <person name="Jindra M."/>
            <person name="Klingler M."/>
            <person name="Lan Q."/>
            <person name="Lattorff H.M."/>
            <person name="Laudet V."/>
            <person name="von Levetsow C."/>
            <person name="Liu Z."/>
            <person name="Lutz R."/>
            <person name="Lynch J.A."/>
            <person name="da Fonseca R.N."/>
            <person name="Posnien N."/>
            <person name="Reuter R."/>
            <person name="Roth S."/>
            <person name="Savard J."/>
            <person name="Schinko J.B."/>
            <person name="Schmitt C."/>
            <person name="Schoppmeier M."/>
            <person name="Schroder R."/>
            <person name="Shippy T.D."/>
            <person name="Simonnet F."/>
            <person name="Marques-Souza H."/>
            <person name="Tautz D."/>
            <person name="Tomoyasu Y."/>
            <person name="Trauner J."/>
            <person name="Van der Zee M."/>
            <person name="Vervoort M."/>
            <person name="Wittkopp N."/>
            <person name="Wimmer E.A."/>
            <person name="Yang X."/>
            <person name="Jones A.K."/>
            <person name="Sattelle D.B."/>
            <person name="Ebert P.R."/>
            <person name="Nelson D."/>
            <person name="Scott J.G."/>
            <person name="Beeman R.W."/>
            <person name="Muthukrishnan S."/>
            <person name="Kramer K.J."/>
            <person name="Arakane Y."/>
            <person name="Beeman R.W."/>
            <person name="Zhu Q."/>
            <person name="Hogenkamp D."/>
            <person name="Dixit R."/>
            <person name="Oppert B."/>
            <person name="Jiang H."/>
            <person name="Zou Z."/>
            <person name="Marshall J."/>
            <person name="Elpidina E."/>
            <person name="Vinokurov K."/>
            <person name="Oppert C."/>
            <person name="Zou Z."/>
            <person name="Evans J."/>
            <person name="Lu Z."/>
            <person name="Zhao P."/>
            <person name="Sumathipala N."/>
            <person name="Altincicek B."/>
            <person name="Vilcinskas A."/>
            <person name="Williams M."/>
            <person name="Hultmark D."/>
            <person name="Hetru C."/>
            <person name="Jiang H."/>
            <person name="Grimmelikhuijzen C.J."/>
            <person name="Hauser F."/>
            <person name="Cazzamali G."/>
            <person name="Williamson M."/>
            <person name="Park Y."/>
            <person name="Li B."/>
            <person name="Tanaka Y."/>
            <person name="Predel R."/>
            <person name="Neupert S."/>
            <person name="Schachtner J."/>
            <person name="Verleyen P."/>
            <person name="Raible F."/>
            <person name="Bork P."/>
            <person name="Friedrich M."/>
            <person name="Walden K.K."/>
            <person name="Robertson H.M."/>
            <person name="Angeli S."/>
            <person name="Foret S."/>
            <person name="Bucher G."/>
            <person name="Schuetz S."/>
            <person name="Maleszka R."/>
            <person name="Wimmer E.A."/>
            <person name="Beeman R.W."/>
            <person name="Lorenzen M."/>
            <person name="Tomoyasu Y."/>
            <person name="Miller S.C."/>
            <person name="Grossmann D."/>
            <person name="Bucher G."/>
        </authorList>
    </citation>
    <scope>NUCLEOTIDE SEQUENCE [LARGE SCALE GENOMIC DNA]</scope>
    <source>
        <strain evidence="1 2">Georgia GA2</strain>
    </source>
</reference>
<proteinExistence type="predicted"/>
<evidence type="ECO:0000313" key="1">
    <source>
        <dbReference type="EMBL" id="EFA07098.1"/>
    </source>
</evidence>